<feature type="non-terminal residue" evidence="2">
    <location>
        <position position="619"/>
    </location>
</feature>
<protein>
    <recommendedName>
        <fullName evidence="4">DUF4806 domain-containing protein</fullName>
    </recommendedName>
</protein>
<dbReference type="EMBL" id="JAFHDT010000023">
    <property type="protein sequence ID" value="KAI7792506.1"/>
    <property type="molecule type" value="Genomic_DNA"/>
</dbReference>
<dbReference type="PANTHER" id="PTHR46579:SF1">
    <property type="entry name" value="F5_8 TYPE C DOMAIN-CONTAINING PROTEIN"/>
    <property type="match status" value="1"/>
</dbReference>
<proteinExistence type="predicted"/>
<dbReference type="AlphaFoldDB" id="A0A9W7T953"/>
<reference evidence="2" key="1">
    <citation type="submission" date="2021-02" db="EMBL/GenBank/DDBJ databases">
        <title>Comparative genomics reveals that relaxation of natural selection precedes convergent phenotypic evolution of cavefish.</title>
        <authorList>
            <person name="Peng Z."/>
        </authorList>
    </citation>
    <scope>NUCLEOTIDE SEQUENCE</scope>
    <source>
        <tissue evidence="2">Muscle</tissue>
    </source>
</reference>
<keyword evidence="3" id="KW-1185">Reference proteome</keyword>
<feature type="compositionally biased region" description="Basic and acidic residues" evidence="1">
    <location>
        <begin position="212"/>
        <end position="242"/>
    </location>
</feature>
<feature type="compositionally biased region" description="Acidic residues" evidence="1">
    <location>
        <begin position="52"/>
        <end position="89"/>
    </location>
</feature>
<evidence type="ECO:0000313" key="2">
    <source>
        <dbReference type="EMBL" id="KAI7792506.1"/>
    </source>
</evidence>
<feature type="region of interest" description="Disordered" evidence="1">
    <location>
        <begin position="1"/>
        <end position="251"/>
    </location>
</feature>
<feature type="compositionally biased region" description="Basic and acidic residues" evidence="1">
    <location>
        <begin position="31"/>
        <end position="51"/>
    </location>
</feature>
<gene>
    <name evidence="2" type="ORF">IRJ41_015741</name>
</gene>
<evidence type="ECO:0000256" key="1">
    <source>
        <dbReference type="SAM" id="MobiDB-lite"/>
    </source>
</evidence>
<dbReference type="Proteomes" id="UP001059041">
    <property type="component" value="Linkage Group LG23"/>
</dbReference>
<name>A0A9W7T953_TRIRA</name>
<evidence type="ECO:0000313" key="3">
    <source>
        <dbReference type="Proteomes" id="UP001059041"/>
    </source>
</evidence>
<feature type="compositionally biased region" description="Basic and acidic residues" evidence="1">
    <location>
        <begin position="1"/>
        <end position="23"/>
    </location>
</feature>
<accession>A0A9W7T953</accession>
<dbReference type="PANTHER" id="PTHR46579">
    <property type="entry name" value="F5/8 TYPE C DOMAIN-CONTAINING PROTEIN-RELATED"/>
    <property type="match status" value="1"/>
</dbReference>
<comment type="caution">
    <text evidence="2">The sequence shown here is derived from an EMBL/GenBank/DDBJ whole genome shotgun (WGS) entry which is preliminary data.</text>
</comment>
<evidence type="ECO:0008006" key="4">
    <source>
        <dbReference type="Google" id="ProtNLM"/>
    </source>
</evidence>
<feature type="compositionally biased region" description="Acidic residues" evidence="1">
    <location>
        <begin position="96"/>
        <end position="211"/>
    </location>
</feature>
<organism evidence="2 3">
    <name type="scientific">Triplophysa rosa</name>
    <name type="common">Cave loach</name>
    <dbReference type="NCBI Taxonomy" id="992332"/>
    <lineage>
        <taxon>Eukaryota</taxon>
        <taxon>Metazoa</taxon>
        <taxon>Chordata</taxon>
        <taxon>Craniata</taxon>
        <taxon>Vertebrata</taxon>
        <taxon>Euteleostomi</taxon>
        <taxon>Actinopterygii</taxon>
        <taxon>Neopterygii</taxon>
        <taxon>Teleostei</taxon>
        <taxon>Ostariophysi</taxon>
        <taxon>Cypriniformes</taxon>
        <taxon>Nemacheilidae</taxon>
        <taxon>Triplophysa</taxon>
    </lineage>
</organism>
<sequence>ERRQQDCNKNKQGETEKRKHDVISGKVRRFKQTEHKSKDYDGSAQEDRGDADGDEQEDREEDDVNEQEYREEDDGDKQEDREEDYGDEQEDRKEDDGNEEEYREEDDEDEQEDREEDEQEYREEDEQEYREEDDGDEQEDREEDEQEDRQEDDGNEQEDREEDDVNEQEYREEDDGDEQEDREEDDEDEQEDRQEDDGNEQEYREEDEQEDREEHDGEQQRVGEEKSQDGDEDSNLLKKQQDDDPVYPGAPLTKGQSLLLLMSYIKELEQVGIKWRDSENTEHTSKIHSLLCTADSVARPLLKNTKQFNGKYGCDFCLHYGGGPYVWETPEPPLRTDTDHFRHAMLATPEKPIMGVKGPSPLMELETFNMITGFVPDYQHCVCLGVTKQITSLWLDSKHHKEEWYLGSKVSDIDKALLAISPPVEVTRAPRSVKDRKFWKASEWSSSYSAKFDKSSGSSSFYLNIPATATSLQFHNSAEMSKLFEGLERRICLKLEQIHADIKTALGTIQQSVSRPSASASDLTEIRYLCLQSGASLGDGIRRMLRKIGHNALWANYSYKGRKEKRPFQPLLINDVIIRASSKVYPQHKSQSVEDMIAVTLKHAPHRGITKTNNQVRKC</sequence>